<reference evidence="1 2" key="1">
    <citation type="submission" date="2013-11" db="EMBL/GenBank/DDBJ databases">
        <title>The Genome Sequence of Phytophthora parasitica P1976.</title>
        <authorList>
            <consortium name="The Broad Institute Genomics Platform"/>
            <person name="Russ C."/>
            <person name="Tyler B."/>
            <person name="Panabieres F."/>
            <person name="Shan W."/>
            <person name="Tripathy S."/>
            <person name="Grunwald N."/>
            <person name="Machado M."/>
            <person name="Johnson C.S."/>
            <person name="Walker B."/>
            <person name="Young S."/>
            <person name="Zeng Q."/>
            <person name="Gargeya S."/>
            <person name="Fitzgerald M."/>
            <person name="Haas B."/>
            <person name="Abouelleil A."/>
            <person name="Allen A.W."/>
            <person name="Alvarado L."/>
            <person name="Arachchi H.M."/>
            <person name="Berlin A.M."/>
            <person name="Chapman S.B."/>
            <person name="Gainer-Dewar J."/>
            <person name="Goldberg J."/>
            <person name="Griggs A."/>
            <person name="Gujja S."/>
            <person name="Hansen M."/>
            <person name="Howarth C."/>
            <person name="Imamovic A."/>
            <person name="Ireland A."/>
            <person name="Larimer J."/>
            <person name="McCowan C."/>
            <person name="Murphy C."/>
            <person name="Pearson M."/>
            <person name="Poon T.W."/>
            <person name="Priest M."/>
            <person name="Roberts A."/>
            <person name="Saif S."/>
            <person name="Shea T."/>
            <person name="Sisk P."/>
            <person name="Sykes S."/>
            <person name="Wortman J."/>
            <person name="Nusbaum C."/>
            <person name="Birren B."/>
        </authorList>
    </citation>
    <scope>NUCLEOTIDE SEQUENCE [LARGE SCALE GENOMIC DNA]</scope>
    <source>
        <strain evidence="1 2">P1976</strain>
    </source>
</reference>
<accession>A0A080ZJD3</accession>
<sequence>MKAVGFNQVNTGGRRWCVEKLHESNVRREASSLFNNL</sequence>
<evidence type="ECO:0000313" key="1">
    <source>
        <dbReference type="EMBL" id="ETO66744.1"/>
    </source>
</evidence>
<organism evidence="1 2">
    <name type="scientific">Phytophthora nicotianae P1976</name>
    <dbReference type="NCBI Taxonomy" id="1317066"/>
    <lineage>
        <taxon>Eukaryota</taxon>
        <taxon>Sar</taxon>
        <taxon>Stramenopiles</taxon>
        <taxon>Oomycota</taxon>
        <taxon>Peronosporomycetes</taxon>
        <taxon>Peronosporales</taxon>
        <taxon>Peronosporaceae</taxon>
        <taxon>Phytophthora</taxon>
    </lineage>
</organism>
<gene>
    <name evidence="1" type="ORF">F444_16171</name>
</gene>
<evidence type="ECO:0000313" key="2">
    <source>
        <dbReference type="Proteomes" id="UP000028582"/>
    </source>
</evidence>
<dbReference type="AlphaFoldDB" id="A0A080ZJD3"/>
<name>A0A080ZJD3_PHYNI</name>
<protein>
    <submittedName>
        <fullName evidence="1">Uncharacterized protein</fullName>
    </submittedName>
</protein>
<comment type="caution">
    <text evidence="1">The sequence shown here is derived from an EMBL/GenBank/DDBJ whole genome shotgun (WGS) entry which is preliminary data.</text>
</comment>
<proteinExistence type="predicted"/>
<dbReference type="EMBL" id="ANJA01002994">
    <property type="protein sequence ID" value="ETO66744.1"/>
    <property type="molecule type" value="Genomic_DNA"/>
</dbReference>
<dbReference type="Proteomes" id="UP000028582">
    <property type="component" value="Unassembled WGS sequence"/>
</dbReference>